<dbReference type="AlphaFoldDB" id="A0AAE9Y5D2"/>
<dbReference type="GO" id="GO:0015074">
    <property type="term" value="P:DNA integration"/>
    <property type="evidence" value="ECO:0007669"/>
    <property type="project" value="InterPro"/>
</dbReference>
<protein>
    <recommendedName>
        <fullName evidence="2">Integrase SAM-like N-terminal domain-containing protein</fullName>
    </recommendedName>
</protein>
<organism evidence="3 4">
    <name type="scientific">Iamia majanohamensis</name>
    <dbReference type="NCBI Taxonomy" id="467976"/>
    <lineage>
        <taxon>Bacteria</taxon>
        <taxon>Bacillati</taxon>
        <taxon>Actinomycetota</taxon>
        <taxon>Acidimicrobiia</taxon>
        <taxon>Acidimicrobiales</taxon>
        <taxon>Iamiaceae</taxon>
        <taxon>Iamia</taxon>
    </lineage>
</organism>
<dbReference type="Proteomes" id="UP001216390">
    <property type="component" value="Chromosome"/>
</dbReference>
<dbReference type="GO" id="GO:0003677">
    <property type="term" value="F:DNA binding"/>
    <property type="evidence" value="ECO:0007669"/>
    <property type="project" value="UniProtKB-KW"/>
</dbReference>
<dbReference type="InterPro" id="IPR010998">
    <property type="entry name" value="Integrase_recombinase_N"/>
</dbReference>
<evidence type="ECO:0000259" key="2">
    <source>
        <dbReference type="Pfam" id="PF14659"/>
    </source>
</evidence>
<dbReference type="RefSeq" id="WP_272736547.1">
    <property type="nucleotide sequence ID" value="NZ_CP116942.1"/>
</dbReference>
<feature type="domain" description="Integrase SAM-like N-terminal" evidence="2">
    <location>
        <begin position="35"/>
        <end position="84"/>
    </location>
</feature>
<dbReference type="KEGG" id="ima:PO878_21265"/>
<evidence type="ECO:0000256" key="1">
    <source>
        <dbReference type="ARBA" id="ARBA00023125"/>
    </source>
</evidence>
<evidence type="ECO:0000313" key="4">
    <source>
        <dbReference type="Proteomes" id="UP001216390"/>
    </source>
</evidence>
<dbReference type="EMBL" id="CP116942">
    <property type="protein sequence ID" value="WCO67025.1"/>
    <property type="molecule type" value="Genomic_DNA"/>
</dbReference>
<keyword evidence="1" id="KW-0238">DNA-binding</keyword>
<reference evidence="3" key="1">
    <citation type="submission" date="2023-01" db="EMBL/GenBank/DDBJ databases">
        <title>The diversity of Class Acidimicrobiia in South China Sea sediment environments and the proposal of Iamia marina sp. nov., a novel species of the genus Iamia.</title>
        <authorList>
            <person name="He Y."/>
            <person name="Tian X."/>
        </authorList>
    </citation>
    <scope>NUCLEOTIDE SEQUENCE</scope>
    <source>
        <strain evidence="3">DSM 19957</strain>
    </source>
</reference>
<dbReference type="Gene3D" id="1.10.150.130">
    <property type="match status" value="1"/>
</dbReference>
<proteinExistence type="predicted"/>
<gene>
    <name evidence="3" type="ORF">PO878_21265</name>
</gene>
<accession>A0AAE9Y5D2</accession>
<name>A0AAE9Y5D2_9ACTN</name>
<evidence type="ECO:0000313" key="3">
    <source>
        <dbReference type="EMBL" id="WCO67025.1"/>
    </source>
</evidence>
<dbReference type="InterPro" id="IPR011010">
    <property type="entry name" value="DNA_brk_join_enz"/>
</dbReference>
<dbReference type="SUPFAM" id="SSF56349">
    <property type="entry name" value="DNA breaking-rejoining enzymes"/>
    <property type="match status" value="1"/>
</dbReference>
<sequence length="131" mass="14618">MERTIHGRRPDAERELARLVVEVDQGRHAAAAPMTFGELLDRWLKVKALAVEPKTLEGYGWVAHTYLRPALADRKMAALRPMELDTLCERARQRRSAAVTPRAVASFCSGPQRVPRHLATRSYKAAGGHPP</sequence>
<dbReference type="InterPro" id="IPR004107">
    <property type="entry name" value="Integrase_SAM-like_N"/>
</dbReference>
<dbReference type="Pfam" id="PF14659">
    <property type="entry name" value="Phage_int_SAM_3"/>
    <property type="match status" value="1"/>
</dbReference>
<keyword evidence="4" id="KW-1185">Reference proteome</keyword>